<dbReference type="EMBL" id="JAAAID010002508">
    <property type="protein sequence ID" value="KAG0007065.1"/>
    <property type="molecule type" value="Genomic_DNA"/>
</dbReference>
<reference evidence="2" key="1">
    <citation type="journal article" date="2020" name="Fungal Divers.">
        <title>Resolving the Mortierellaceae phylogeny through synthesis of multi-gene phylogenetics and phylogenomics.</title>
        <authorList>
            <person name="Vandepol N."/>
            <person name="Liber J."/>
            <person name="Desiro A."/>
            <person name="Na H."/>
            <person name="Kennedy M."/>
            <person name="Barry K."/>
            <person name="Grigoriev I.V."/>
            <person name="Miller A.N."/>
            <person name="O'Donnell K."/>
            <person name="Stajich J.E."/>
            <person name="Bonito G."/>
        </authorList>
    </citation>
    <scope>NUCLEOTIDE SEQUENCE</scope>
    <source>
        <strain evidence="2">NRRL 2769</strain>
    </source>
</reference>
<dbReference type="AlphaFoldDB" id="A0A9P6MLP3"/>
<feature type="compositionally biased region" description="Low complexity" evidence="1">
    <location>
        <begin position="193"/>
        <end position="211"/>
    </location>
</feature>
<feature type="compositionally biased region" description="Polar residues" evidence="1">
    <location>
        <begin position="164"/>
        <end position="176"/>
    </location>
</feature>
<keyword evidence="3" id="KW-1185">Reference proteome</keyword>
<sequence>QNDEVVYERQRGDENVNPYNPDLLRFCRSNIDVQLNTSMVWKRASGILQQSRPGSSYFLEKAEEAKADPKEYVTYRRGQSAISPAKVAAEWNKFMKQLKSCDSLEWRNYATDSAVLTKNMVEKWSKEHRDGPPIPGQKASIEDNLTPSMSVEGAKRVLAFPDGNHSSNRSRASLQSGPAAALAGSKPTPEPGSVSSLKSESSLTSESSSTSCPLSQGSVDLMNAEYTLNYNEYQGSSWQLLNGSNVDSVIHRYVLTLSVETLLHSFILDNRDLKEIALCFNTEDKLMFEADIKSHDSKHVSPMLPEDMQMEILKYPLSSNGLRS</sequence>
<accession>A0A9P6MLP3</accession>
<evidence type="ECO:0000256" key="1">
    <source>
        <dbReference type="SAM" id="MobiDB-lite"/>
    </source>
</evidence>
<name>A0A9P6MLP3_9FUNG</name>
<evidence type="ECO:0000313" key="3">
    <source>
        <dbReference type="Proteomes" id="UP000703661"/>
    </source>
</evidence>
<gene>
    <name evidence="2" type="ORF">BGZ80_005043</name>
</gene>
<feature type="region of interest" description="Disordered" evidence="1">
    <location>
        <begin position="160"/>
        <end position="216"/>
    </location>
</feature>
<organism evidence="2 3">
    <name type="scientific">Entomortierella chlamydospora</name>
    <dbReference type="NCBI Taxonomy" id="101097"/>
    <lineage>
        <taxon>Eukaryota</taxon>
        <taxon>Fungi</taxon>
        <taxon>Fungi incertae sedis</taxon>
        <taxon>Mucoromycota</taxon>
        <taxon>Mortierellomycotina</taxon>
        <taxon>Mortierellomycetes</taxon>
        <taxon>Mortierellales</taxon>
        <taxon>Mortierellaceae</taxon>
        <taxon>Entomortierella</taxon>
    </lineage>
</organism>
<protein>
    <submittedName>
        <fullName evidence="2">Uncharacterized protein</fullName>
    </submittedName>
</protein>
<feature type="non-terminal residue" evidence="2">
    <location>
        <position position="324"/>
    </location>
</feature>
<dbReference type="Proteomes" id="UP000703661">
    <property type="component" value="Unassembled WGS sequence"/>
</dbReference>
<comment type="caution">
    <text evidence="2">The sequence shown here is derived from an EMBL/GenBank/DDBJ whole genome shotgun (WGS) entry which is preliminary data.</text>
</comment>
<proteinExistence type="predicted"/>
<evidence type="ECO:0000313" key="2">
    <source>
        <dbReference type="EMBL" id="KAG0007065.1"/>
    </source>
</evidence>